<dbReference type="InterPro" id="IPR024409">
    <property type="entry name" value="DUF3833"/>
</dbReference>
<protein>
    <recommendedName>
        <fullName evidence="4">DUF3833 domain-containing protein</fullName>
    </recommendedName>
</protein>
<name>A0ABQ2QGC0_9GAMM</name>
<evidence type="ECO:0000313" key="2">
    <source>
        <dbReference type="EMBL" id="GGP79877.1"/>
    </source>
</evidence>
<organism evidence="2 3">
    <name type="scientific">Shewanella ulleungensis</name>
    <dbReference type="NCBI Taxonomy" id="2282699"/>
    <lineage>
        <taxon>Bacteria</taxon>
        <taxon>Pseudomonadati</taxon>
        <taxon>Pseudomonadota</taxon>
        <taxon>Gammaproteobacteria</taxon>
        <taxon>Alteromonadales</taxon>
        <taxon>Shewanellaceae</taxon>
        <taxon>Shewanella</taxon>
    </lineage>
</organism>
<evidence type="ECO:0008006" key="4">
    <source>
        <dbReference type="Google" id="ProtNLM"/>
    </source>
</evidence>
<evidence type="ECO:0000256" key="1">
    <source>
        <dbReference type="SAM" id="SignalP"/>
    </source>
</evidence>
<dbReference type="PROSITE" id="PS51257">
    <property type="entry name" value="PROKAR_LIPOPROTEIN"/>
    <property type="match status" value="1"/>
</dbReference>
<comment type="caution">
    <text evidence="2">The sequence shown here is derived from an EMBL/GenBank/DDBJ whole genome shotgun (WGS) entry which is preliminary data.</text>
</comment>
<keyword evidence="1" id="KW-0732">Signal</keyword>
<feature type="signal peptide" evidence="1">
    <location>
        <begin position="1"/>
        <end position="37"/>
    </location>
</feature>
<reference evidence="3" key="1">
    <citation type="journal article" date="2019" name="Int. J. Syst. Evol. Microbiol.">
        <title>The Global Catalogue of Microorganisms (GCM) 10K type strain sequencing project: providing services to taxonomists for standard genome sequencing and annotation.</title>
        <authorList>
            <consortium name="The Broad Institute Genomics Platform"/>
            <consortium name="The Broad Institute Genome Sequencing Center for Infectious Disease"/>
            <person name="Wu L."/>
            <person name="Ma J."/>
        </authorList>
    </citation>
    <scope>NUCLEOTIDE SEQUENCE [LARGE SCALE GENOMIC DNA]</scope>
    <source>
        <strain evidence="3">JCM 32305</strain>
    </source>
</reference>
<evidence type="ECO:0000313" key="3">
    <source>
        <dbReference type="Proteomes" id="UP000654004"/>
    </source>
</evidence>
<sequence>MLSRLTHLLSVTTWQKSLRHSAIFALFALGVMSCSSASIDDYADTNPKLDLAQFFDGKLTAAGVVQDFSGKVTRKFTVIMEAEWSDTPQGKQGIINEWFVYDDGEKQTRVWTIIDKGNGKYQGTANDILGIAQGESRGSALRWRYDMILPVDGSEYEVHFDDWMFLVDQNTIINKSDIIKFGVTVAQVTLVISKQAD</sequence>
<feature type="chain" id="PRO_5046338017" description="DUF3833 domain-containing protein" evidence="1">
    <location>
        <begin position="38"/>
        <end position="197"/>
    </location>
</feature>
<dbReference type="EMBL" id="BMQW01000002">
    <property type="protein sequence ID" value="GGP79877.1"/>
    <property type="molecule type" value="Genomic_DNA"/>
</dbReference>
<dbReference type="Pfam" id="PF12915">
    <property type="entry name" value="DUF3833"/>
    <property type="match status" value="1"/>
</dbReference>
<keyword evidence="3" id="KW-1185">Reference proteome</keyword>
<accession>A0ABQ2QGC0</accession>
<gene>
    <name evidence="2" type="ORF">GCM10009410_10560</name>
</gene>
<dbReference type="Proteomes" id="UP000654004">
    <property type="component" value="Unassembled WGS sequence"/>
</dbReference>
<proteinExistence type="predicted"/>